<dbReference type="AlphaFoldDB" id="M4BHC7"/>
<organism evidence="1 2">
    <name type="scientific">Hyaloperonospora arabidopsidis (strain Emoy2)</name>
    <name type="common">Downy mildew agent</name>
    <name type="synonym">Peronospora arabidopsidis</name>
    <dbReference type="NCBI Taxonomy" id="559515"/>
    <lineage>
        <taxon>Eukaryota</taxon>
        <taxon>Sar</taxon>
        <taxon>Stramenopiles</taxon>
        <taxon>Oomycota</taxon>
        <taxon>Peronosporomycetes</taxon>
        <taxon>Peronosporales</taxon>
        <taxon>Peronosporaceae</taxon>
        <taxon>Hyaloperonospora</taxon>
    </lineage>
</organism>
<dbReference type="InParanoid" id="M4BHC7"/>
<dbReference type="Proteomes" id="UP000011713">
    <property type="component" value="Unassembled WGS sequence"/>
</dbReference>
<dbReference type="VEuPathDB" id="FungiDB:HpaG805803"/>
<keyword evidence="2" id="KW-1185">Reference proteome</keyword>
<reference evidence="2" key="1">
    <citation type="journal article" date="2010" name="Science">
        <title>Signatures of adaptation to obligate biotrophy in the Hyaloperonospora arabidopsidis genome.</title>
        <authorList>
            <person name="Baxter L."/>
            <person name="Tripathy S."/>
            <person name="Ishaque N."/>
            <person name="Boot N."/>
            <person name="Cabral A."/>
            <person name="Kemen E."/>
            <person name="Thines M."/>
            <person name="Ah-Fong A."/>
            <person name="Anderson R."/>
            <person name="Badejoko W."/>
            <person name="Bittner-Eddy P."/>
            <person name="Boore J.L."/>
            <person name="Chibucos M.C."/>
            <person name="Coates M."/>
            <person name="Dehal P."/>
            <person name="Delehaunty K."/>
            <person name="Dong S."/>
            <person name="Downton P."/>
            <person name="Dumas B."/>
            <person name="Fabro G."/>
            <person name="Fronick C."/>
            <person name="Fuerstenberg S.I."/>
            <person name="Fulton L."/>
            <person name="Gaulin E."/>
            <person name="Govers F."/>
            <person name="Hughes L."/>
            <person name="Humphray S."/>
            <person name="Jiang R.H."/>
            <person name="Judelson H."/>
            <person name="Kamoun S."/>
            <person name="Kyung K."/>
            <person name="Meijer H."/>
            <person name="Minx P."/>
            <person name="Morris P."/>
            <person name="Nelson J."/>
            <person name="Phuntumart V."/>
            <person name="Qutob D."/>
            <person name="Rehmany A."/>
            <person name="Rougon-Cardoso A."/>
            <person name="Ryden P."/>
            <person name="Torto-Alalibo T."/>
            <person name="Studholme D."/>
            <person name="Wang Y."/>
            <person name="Win J."/>
            <person name="Wood J."/>
            <person name="Clifton S.W."/>
            <person name="Rogers J."/>
            <person name="Van den Ackerveken G."/>
            <person name="Jones J.D."/>
            <person name="McDowell J.M."/>
            <person name="Beynon J."/>
            <person name="Tyler B.M."/>
        </authorList>
    </citation>
    <scope>NUCLEOTIDE SEQUENCE [LARGE SCALE GENOMIC DNA]</scope>
    <source>
        <strain evidence="2">Emoy2</strain>
    </source>
</reference>
<dbReference type="HOGENOM" id="CLU_2101635_0_0_1"/>
<protein>
    <submittedName>
        <fullName evidence="1">Uncharacterized protein</fullName>
    </submittedName>
</protein>
<reference evidence="1" key="2">
    <citation type="submission" date="2015-06" db="UniProtKB">
        <authorList>
            <consortium name="EnsemblProtists"/>
        </authorList>
    </citation>
    <scope>IDENTIFICATION</scope>
    <source>
        <strain evidence="1">Emoy2</strain>
    </source>
</reference>
<dbReference type="EnsemblProtists" id="HpaT805803">
    <property type="protein sequence ID" value="HpaP805803"/>
    <property type="gene ID" value="HpaG805803"/>
</dbReference>
<name>M4BHC7_HYAAE</name>
<evidence type="ECO:0000313" key="2">
    <source>
        <dbReference type="Proteomes" id="UP000011713"/>
    </source>
</evidence>
<proteinExistence type="predicted"/>
<evidence type="ECO:0000313" key="1">
    <source>
        <dbReference type="EnsemblProtists" id="HpaP805803"/>
    </source>
</evidence>
<sequence>MPHPQMHRPDSCTPTGFWGARACLRTSINPAETKTTINSMKTALESPPVAHLLEEDLDVSIGADEDCDGDDQDGLSMANAVSVPRSTRSRIGKKLVSFDQQGTVARTRSGFRDRTS</sequence>
<accession>M4BHC7</accession>
<dbReference type="EMBL" id="JH598261">
    <property type="status" value="NOT_ANNOTATED_CDS"/>
    <property type="molecule type" value="Genomic_DNA"/>
</dbReference>